<feature type="non-terminal residue" evidence="1">
    <location>
        <position position="238"/>
    </location>
</feature>
<evidence type="ECO:0000313" key="2">
    <source>
        <dbReference type="Proteomes" id="UP000789366"/>
    </source>
</evidence>
<protein>
    <submittedName>
        <fullName evidence="1">6159_t:CDS:1</fullName>
    </submittedName>
</protein>
<dbReference type="Proteomes" id="UP000789366">
    <property type="component" value="Unassembled WGS sequence"/>
</dbReference>
<feature type="non-terminal residue" evidence="1">
    <location>
        <position position="1"/>
    </location>
</feature>
<comment type="caution">
    <text evidence="1">The sequence shown here is derived from an EMBL/GenBank/DDBJ whole genome shotgun (WGS) entry which is preliminary data.</text>
</comment>
<organism evidence="1 2">
    <name type="scientific">Cetraspora pellucida</name>
    <dbReference type="NCBI Taxonomy" id="1433469"/>
    <lineage>
        <taxon>Eukaryota</taxon>
        <taxon>Fungi</taxon>
        <taxon>Fungi incertae sedis</taxon>
        <taxon>Mucoromycota</taxon>
        <taxon>Glomeromycotina</taxon>
        <taxon>Glomeromycetes</taxon>
        <taxon>Diversisporales</taxon>
        <taxon>Gigasporaceae</taxon>
        <taxon>Cetraspora</taxon>
    </lineage>
</organism>
<keyword evidence="2" id="KW-1185">Reference proteome</keyword>
<evidence type="ECO:0000313" key="1">
    <source>
        <dbReference type="EMBL" id="CAG8687647.1"/>
    </source>
</evidence>
<reference evidence="1" key="1">
    <citation type="submission" date="2021-06" db="EMBL/GenBank/DDBJ databases">
        <authorList>
            <person name="Kallberg Y."/>
            <person name="Tangrot J."/>
            <person name="Rosling A."/>
        </authorList>
    </citation>
    <scope>NUCLEOTIDE SEQUENCE</scope>
    <source>
        <strain evidence="1">28 12/20/2015</strain>
    </source>
</reference>
<gene>
    <name evidence="1" type="ORF">SPELUC_LOCUS10581</name>
</gene>
<dbReference type="EMBL" id="CAJVPW010020067">
    <property type="protein sequence ID" value="CAG8687647.1"/>
    <property type="molecule type" value="Genomic_DNA"/>
</dbReference>
<name>A0ACA9P5P5_9GLOM</name>
<accession>A0ACA9P5P5</accession>
<proteinExistence type="predicted"/>
<sequence>NFSWLNETSTNKSNNKPTFLNQVSTNKLNTVTMLLDQTPTNKLDTETTIQNKPLTNKSDTATTVQDEPLSEESCTETTTRTIATRIKGEPNTTYPLTTAHSDVALVCNPNLSQNRIAICSSCKSSPNRNYPLYLSSIPSEIELVPLEKHRYLSSIFLYCSLGRTPEANPFTEYRILAGTMNYSQNFHSLSLYSANWLKENNPYLHKYRNSFSTTSFSHPSILIATHLPDDNNIPPVRP</sequence>